<organism evidence="1 2">
    <name type="scientific">Candidatus Riesia pediculischaeffi PTSU</name>
    <dbReference type="NCBI Taxonomy" id="1401651"/>
    <lineage>
        <taxon>Bacteria</taxon>
        <taxon>Pseudomonadati</taxon>
        <taxon>Pseudomonadota</taxon>
        <taxon>Gammaproteobacteria</taxon>
        <taxon>Enterobacterales</taxon>
        <taxon>Enterobacteriaceae</taxon>
        <taxon>Candidatus Riesia</taxon>
    </lineage>
</organism>
<accession>A0A0C1V831</accession>
<reference evidence="1 2" key="1">
    <citation type="journal article" date="2014" name="G3 (Bethesda)">
        <title>Genome sequence of Candidatus Riesia pediculischaeffi, endosymbiont of chimpanzee lice, and genomic comparison of recently acquired endosymbionts from human and chimpanzee lice.</title>
        <authorList>
            <person name="Boyd B.M."/>
            <person name="Allen J.M."/>
            <person name="de Crecy-Lagard V."/>
            <person name="Reed D.L."/>
        </authorList>
    </citation>
    <scope>NUCLEOTIDE SEQUENCE [LARGE SCALE GENOMIC DNA]</scope>
    <source>
        <strain evidence="1 2">PTSU</strain>
    </source>
</reference>
<evidence type="ECO:0000313" key="1">
    <source>
        <dbReference type="EMBL" id="KIE64008.1"/>
    </source>
</evidence>
<evidence type="ECO:0000313" key="2">
    <source>
        <dbReference type="Proteomes" id="UP000054529"/>
    </source>
</evidence>
<dbReference type="AlphaFoldDB" id="A0A0C1V831"/>
<proteinExistence type="predicted"/>
<dbReference type="Proteomes" id="UP000054529">
    <property type="component" value="Unassembled WGS sequence"/>
</dbReference>
<name>A0A0C1V831_9ENTR</name>
<comment type="caution">
    <text evidence="1">The sequence shown here is derived from an EMBL/GenBank/DDBJ whole genome shotgun (WGS) entry which is preliminary data.</text>
</comment>
<sequence>MKYFSFFLSIIKYVDSKLKSFVPPMIVRNHEMIMFFYKLFQMM</sequence>
<gene>
    <name evidence="1" type="ORF">P689_122177</name>
</gene>
<protein>
    <submittedName>
        <fullName evidence="1">Uncharacterized protein</fullName>
    </submittedName>
</protein>
<dbReference type="HOGENOM" id="CLU_3231167_0_0_6"/>
<dbReference type="EMBL" id="AWXV01000004">
    <property type="protein sequence ID" value="KIE64008.1"/>
    <property type="molecule type" value="Genomic_DNA"/>
</dbReference>